<sequence>MLRKIGQCLILALLIVLIADQVQGKILAKCDAVKELDKAKVPRSMISNWICLMQSESKMNTSLITGPKTASSYSYGIFQINSLKYCSRGHSGGLCNKRCEDFANDDIQDDIQCAVKIMNVDGLKAWSGWMKDCKNKPLPSYADCKLQSLVNKLEEPRESV</sequence>
<dbReference type="EC" id="3.2.1.17" evidence="2"/>
<dbReference type="GO" id="GO:0031640">
    <property type="term" value="P:killing of cells of another organism"/>
    <property type="evidence" value="ECO:0007669"/>
    <property type="project" value="UniProtKB-KW"/>
</dbReference>
<accession>A0AAJ7NG28</accession>
<keyword evidence="7" id="KW-0732">Signal</keyword>
<dbReference type="PROSITE" id="PS51348">
    <property type="entry name" value="GLYCOSYL_HYDROL_F22_2"/>
    <property type="match status" value="1"/>
</dbReference>
<comment type="catalytic activity">
    <reaction evidence="1">
        <text>Hydrolysis of (1-&gt;4)-beta-linkages between N-acetylmuramic acid and N-acetyl-D-glucosamine residues in a peptidoglycan and between N-acetyl-D-glucosamine residues in chitodextrins.</text>
        <dbReference type="EC" id="3.2.1.17"/>
    </reaction>
</comment>
<feature type="signal peptide" evidence="7">
    <location>
        <begin position="1"/>
        <end position="24"/>
    </location>
</feature>
<evidence type="ECO:0000256" key="3">
    <source>
        <dbReference type="ARBA" id="ARBA00022638"/>
    </source>
</evidence>
<organism evidence="9 10">
    <name type="scientific">Ceratina calcarata</name>
    <dbReference type="NCBI Taxonomy" id="156304"/>
    <lineage>
        <taxon>Eukaryota</taxon>
        <taxon>Metazoa</taxon>
        <taxon>Ecdysozoa</taxon>
        <taxon>Arthropoda</taxon>
        <taxon>Hexapoda</taxon>
        <taxon>Insecta</taxon>
        <taxon>Pterygota</taxon>
        <taxon>Neoptera</taxon>
        <taxon>Endopterygota</taxon>
        <taxon>Hymenoptera</taxon>
        <taxon>Apocrita</taxon>
        <taxon>Aculeata</taxon>
        <taxon>Apoidea</taxon>
        <taxon>Anthophila</taxon>
        <taxon>Apidae</taxon>
        <taxon>Ceratina</taxon>
        <taxon>Zadontomerus</taxon>
    </lineage>
</organism>
<dbReference type="PROSITE" id="PS00128">
    <property type="entry name" value="GLYCOSYL_HYDROL_F22_1"/>
    <property type="match status" value="1"/>
</dbReference>
<evidence type="ECO:0000256" key="4">
    <source>
        <dbReference type="ARBA" id="ARBA00023157"/>
    </source>
</evidence>
<dbReference type="RefSeq" id="XP_017893366.1">
    <property type="nucleotide sequence ID" value="XM_018037877.2"/>
</dbReference>
<proteinExistence type="inferred from homology"/>
<dbReference type="InterPro" id="IPR019799">
    <property type="entry name" value="Glyco_hydro_22_CS"/>
</dbReference>
<dbReference type="PANTHER" id="PTHR11407">
    <property type="entry name" value="LYSOZYME C"/>
    <property type="match status" value="1"/>
</dbReference>
<dbReference type="GeneID" id="108632981"/>
<keyword evidence="4" id="KW-1015">Disulfide bond</keyword>
<dbReference type="Pfam" id="PF00062">
    <property type="entry name" value="Lys"/>
    <property type="match status" value="1"/>
</dbReference>
<gene>
    <name evidence="10" type="primary">LOC108632981</name>
</gene>
<feature type="domain" description="Glycosyl hydrolases family 22 (GH22)" evidence="8">
    <location>
        <begin position="95"/>
        <end position="113"/>
    </location>
</feature>
<dbReference type="SUPFAM" id="SSF53955">
    <property type="entry name" value="Lysozyme-like"/>
    <property type="match status" value="1"/>
</dbReference>
<dbReference type="KEGG" id="ccal:108632981"/>
<name>A0AAJ7NG28_9HYME</name>
<evidence type="ECO:0000259" key="8">
    <source>
        <dbReference type="PROSITE" id="PS00128"/>
    </source>
</evidence>
<keyword evidence="3" id="KW-0081">Bacteriolytic enzyme</keyword>
<dbReference type="GO" id="GO:0042742">
    <property type="term" value="P:defense response to bacterium"/>
    <property type="evidence" value="ECO:0007669"/>
    <property type="project" value="UniProtKB-KW"/>
</dbReference>
<keyword evidence="5" id="KW-0326">Glycosidase</keyword>
<dbReference type="GO" id="GO:0003796">
    <property type="term" value="F:lysozyme activity"/>
    <property type="evidence" value="ECO:0007669"/>
    <property type="project" value="UniProtKB-EC"/>
</dbReference>
<evidence type="ECO:0000256" key="5">
    <source>
        <dbReference type="ARBA" id="ARBA00023295"/>
    </source>
</evidence>
<evidence type="ECO:0000256" key="2">
    <source>
        <dbReference type="ARBA" id="ARBA00012732"/>
    </source>
</evidence>
<dbReference type="PANTHER" id="PTHR11407:SF63">
    <property type="entry name" value="LYSOZYME C"/>
    <property type="match status" value="1"/>
</dbReference>
<reference evidence="10" key="1">
    <citation type="submission" date="2025-08" db="UniProtKB">
        <authorList>
            <consortium name="RefSeq"/>
        </authorList>
    </citation>
    <scope>IDENTIFICATION</scope>
    <source>
        <tissue evidence="10">Whole body</tissue>
    </source>
</reference>
<dbReference type="Gene3D" id="1.10.530.10">
    <property type="match status" value="1"/>
</dbReference>
<comment type="similarity">
    <text evidence="6">Belongs to the glycosyl hydrolase 22 family.</text>
</comment>
<dbReference type="SMART" id="SM00263">
    <property type="entry name" value="LYZ1"/>
    <property type="match status" value="1"/>
</dbReference>
<keyword evidence="5" id="KW-0378">Hydrolase</keyword>
<dbReference type="Proteomes" id="UP000694925">
    <property type="component" value="Unplaced"/>
</dbReference>
<evidence type="ECO:0000256" key="6">
    <source>
        <dbReference type="RuleBase" id="RU004440"/>
    </source>
</evidence>
<protein>
    <recommendedName>
        <fullName evidence="2">lysozyme</fullName>
        <ecNumber evidence="2">3.2.1.17</ecNumber>
    </recommendedName>
</protein>
<keyword evidence="9" id="KW-1185">Reference proteome</keyword>
<dbReference type="InterPro" id="IPR023346">
    <property type="entry name" value="Lysozyme-like_dom_sf"/>
</dbReference>
<evidence type="ECO:0000256" key="1">
    <source>
        <dbReference type="ARBA" id="ARBA00000632"/>
    </source>
</evidence>
<evidence type="ECO:0000313" key="9">
    <source>
        <dbReference type="Proteomes" id="UP000694925"/>
    </source>
</evidence>
<dbReference type="PRINTS" id="PR00135">
    <property type="entry name" value="LYZLACT"/>
</dbReference>
<dbReference type="CDD" id="cd16899">
    <property type="entry name" value="LYZ_C_invert"/>
    <property type="match status" value="1"/>
</dbReference>
<dbReference type="AlphaFoldDB" id="A0AAJ7NG28"/>
<dbReference type="InterPro" id="IPR001916">
    <property type="entry name" value="Glyco_hydro_22"/>
</dbReference>
<feature type="chain" id="PRO_5042528092" description="lysozyme" evidence="7">
    <location>
        <begin position="25"/>
        <end position="160"/>
    </location>
</feature>
<evidence type="ECO:0000313" key="10">
    <source>
        <dbReference type="RefSeq" id="XP_017893366.1"/>
    </source>
</evidence>
<evidence type="ECO:0000256" key="7">
    <source>
        <dbReference type="SAM" id="SignalP"/>
    </source>
</evidence>
<keyword evidence="3" id="KW-0929">Antimicrobial</keyword>